<keyword evidence="3" id="KW-1185">Reference proteome</keyword>
<feature type="domain" description="Transketolase-like pyrimidine-binding" evidence="1">
    <location>
        <begin position="10"/>
        <end position="175"/>
    </location>
</feature>
<dbReference type="SMART" id="SM00861">
    <property type="entry name" value="Transket_pyr"/>
    <property type="match status" value="1"/>
</dbReference>
<evidence type="ECO:0000313" key="2">
    <source>
        <dbReference type="EMBL" id="GLI02867.1"/>
    </source>
</evidence>
<dbReference type="InterPro" id="IPR051157">
    <property type="entry name" value="PDH/Transketolase"/>
</dbReference>
<sequence length="318" mass="32999">MTVVDEVVTYDCRQAFAEELRALARADDRIVAVCNDSVGSSNLVGFREEFPERLINVGIAEQDLVGVAAGLANAGRIPFVCAAAPFLTGRALEQIKADVAYSEAHVVLCGQSPGMAYGELGPTHHSIEDLSWIRAVANLDVIVPADPAQTRAAVRWAASSGRPAYLRTPRFKVPAVTPADAPFAPGRAVRLTDGDDVTVIAIGSLTSRALEAAARLRAEGIGVRVLNMPFVDPIDTGAVLAAARETRGIVTAEEATTSGGLGAAVAATVVTGHPTAMRILGIPRVFAPTGSAAFLLDHFGLSADGIVDAVRDLLAGNG</sequence>
<proteinExistence type="predicted"/>
<accession>A0ABQ5R7X6</accession>
<dbReference type="PANTHER" id="PTHR43825">
    <property type="entry name" value="PYRUVATE DEHYDROGENASE E1 COMPONENT"/>
    <property type="match status" value="1"/>
</dbReference>
<reference evidence="2" key="1">
    <citation type="submission" date="2022-12" db="EMBL/GenBank/DDBJ databases">
        <title>New Phytohabitans aurantiacus sp. RD004123 nov., an actinomycete isolated from soil.</title>
        <authorList>
            <person name="Triningsih D.W."/>
            <person name="Harunari E."/>
            <person name="Igarashi Y."/>
        </authorList>
    </citation>
    <scope>NUCLEOTIDE SEQUENCE</scope>
    <source>
        <strain evidence="2">RD004123</strain>
    </source>
</reference>
<organism evidence="2 3">
    <name type="scientific">Phytohabitans aurantiacus</name>
    <dbReference type="NCBI Taxonomy" id="3016789"/>
    <lineage>
        <taxon>Bacteria</taxon>
        <taxon>Bacillati</taxon>
        <taxon>Actinomycetota</taxon>
        <taxon>Actinomycetes</taxon>
        <taxon>Micromonosporales</taxon>
        <taxon>Micromonosporaceae</taxon>
    </lineage>
</organism>
<dbReference type="SUPFAM" id="SSF52518">
    <property type="entry name" value="Thiamin diphosphate-binding fold (THDP-binding)"/>
    <property type="match status" value="1"/>
</dbReference>
<evidence type="ECO:0000259" key="1">
    <source>
        <dbReference type="SMART" id="SM00861"/>
    </source>
</evidence>
<dbReference type="InterPro" id="IPR033248">
    <property type="entry name" value="Transketolase_C"/>
</dbReference>
<protein>
    <submittedName>
        <fullName evidence="2">Transketolase</fullName>
    </submittedName>
</protein>
<dbReference type="Pfam" id="PF02779">
    <property type="entry name" value="Transket_pyr"/>
    <property type="match status" value="1"/>
</dbReference>
<dbReference type="CDD" id="cd07033">
    <property type="entry name" value="TPP_PYR_DXS_TK_like"/>
    <property type="match status" value="1"/>
</dbReference>
<dbReference type="EMBL" id="BSDI01000071">
    <property type="protein sequence ID" value="GLI02867.1"/>
    <property type="molecule type" value="Genomic_DNA"/>
</dbReference>
<dbReference type="InterPro" id="IPR029061">
    <property type="entry name" value="THDP-binding"/>
</dbReference>
<name>A0ABQ5R7X6_9ACTN</name>
<dbReference type="Gene3D" id="3.40.50.920">
    <property type="match status" value="1"/>
</dbReference>
<gene>
    <name evidence="2" type="ORF">Pa4123_81450</name>
</gene>
<dbReference type="Gene3D" id="3.40.50.970">
    <property type="match status" value="1"/>
</dbReference>
<dbReference type="PANTHER" id="PTHR43825:SF1">
    <property type="entry name" value="TRANSKETOLASE-LIKE PYRIMIDINE-BINDING DOMAIN-CONTAINING PROTEIN"/>
    <property type="match status" value="1"/>
</dbReference>
<comment type="caution">
    <text evidence="2">The sequence shown here is derived from an EMBL/GenBank/DDBJ whole genome shotgun (WGS) entry which is preliminary data.</text>
</comment>
<dbReference type="InterPro" id="IPR009014">
    <property type="entry name" value="Transketo_C/PFOR_II"/>
</dbReference>
<dbReference type="RefSeq" id="WP_281904645.1">
    <property type="nucleotide sequence ID" value="NZ_BSDI01000071.1"/>
</dbReference>
<dbReference type="Pfam" id="PF02780">
    <property type="entry name" value="Transketolase_C"/>
    <property type="match status" value="1"/>
</dbReference>
<dbReference type="InterPro" id="IPR005475">
    <property type="entry name" value="Transketolase-like_Pyr-bd"/>
</dbReference>
<dbReference type="Proteomes" id="UP001144280">
    <property type="component" value="Unassembled WGS sequence"/>
</dbReference>
<evidence type="ECO:0000313" key="3">
    <source>
        <dbReference type="Proteomes" id="UP001144280"/>
    </source>
</evidence>
<dbReference type="SUPFAM" id="SSF52922">
    <property type="entry name" value="TK C-terminal domain-like"/>
    <property type="match status" value="1"/>
</dbReference>